<accession>A0A2P6PQA3</accession>
<evidence type="ECO:0000313" key="2">
    <source>
        <dbReference type="EMBL" id="PRQ24119.1"/>
    </source>
</evidence>
<dbReference type="EMBL" id="PDCK01000044">
    <property type="protein sequence ID" value="PRQ24119.1"/>
    <property type="molecule type" value="Genomic_DNA"/>
</dbReference>
<reference evidence="2 3" key="1">
    <citation type="journal article" date="2018" name="Nat. Genet.">
        <title>The Rosa genome provides new insights in the design of modern roses.</title>
        <authorList>
            <person name="Bendahmane M."/>
        </authorList>
    </citation>
    <scope>NUCLEOTIDE SEQUENCE [LARGE SCALE GENOMIC DNA]</scope>
    <source>
        <strain evidence="3">cv. Old Blush</strain>
    </source>
</reference>
<dbReference type="GO" id="GO:0009733">
    <property type="term" value="P:response to auxin"/>
    <property type="evidence" value="ECO:0007669"/>
    <property type="project" value="InterPro"/>
</dbReference>
<keyword evidence="3" id="KW-1185">Reference proteome</keyword>
<dbReference type="STRING" id="74649.A0A2P6PQA3"/>
<comment type="similarity">
    <text evidence="1">Belongs to the ARG7 family.</text>
</comment>
<dbReference type="Gramene" id="PRQ24119">
    <property type="protein sequence ID" value="PRQ24119"/>
    <property type="gene ID" value="RchiOBHm_Chr6g0268901"/>
</dbReference>
<dbReference type="PANTHER" id="PTHR31929">
    <property type="entry name" value="SAUR-LIKE AUXIN-RESPONSIVE PROTEIN FAMILY-RELATED"/>
    <property type="match status" value="1"/>
</dbReference>
<dbReference type="OMA" id="SCKVMEV"/>
<organism evidence="2 3">
    <name type="scientific">Rosa chinensis</name>
    <name type="common">China rose</name>
    <dbReference type="NCBI Taxonomy" id="74649"/>
    <lineage>
        <taxon>Eukaryota</taxon>
        <taxon>Viridiplantae</taxon>
        <taxon>Streptophyta</taxon>
        <taxon>Embryophyta</taxon>
        <taxon>Tracheophyta</taxon>
        <taxon>Spermatophyta</taxon>
        <taxon>Magnoliopsida</taxon>
        <taxon>eudicotyledons</taxon>
        <taxon>Gunneridae</taxon>
        <taxon>Pentapetalae</taxon>
        <taxon>rosids</taxon>
        <taxon>fabids</taxon>
        <taxon>Rosales</taxon>
        <taxon>Rosaceae</taxon>
        <taxon>Rosoideae</taxon>
        <taxon>Rosoideae incertae sedis</taxon>
        <taxon>Rosa</taxon>
    </lineage>
</organism>
<dbReference type="AlphaFoldDB" id="A0A2P6PQA3"/>
<comment type="caution">
    <text evidence="2">The sequence shown here is derived from an EMBL/GenBank/DDBJ whole genome shotgun (WGS) entry which is preliminary data.</text>
</comment>
<dbReference type="InterPro" id="IPR003676">
    <property type="entry name" value="SAUR_fam"/>
</dbReference>
<dbReference type="Pfam" id="PF02519">
    <property type="entry name" value="Auxin_inducible"/>
    <property type="match status" value="1"/>
</dbReference>
<proteinExistence type="inferred from homology"/>
<sequence>MSFRLPGIGNTKRSLTRSLSASKTLDMPKGYFAVYVGESQKKRFVIPISYLNEPMFQDLLSQAEEEFGYDHPMGGITIPCSERTFLDLTCRLTV</sequence>
<protein>
    <submittedName>
        <fullName evidence="2">Putative small auxin-up RNA</fullName>
    </submittedName>
</protein>
<evidence type="ECO:0000256" key="1">
    <source>
        <dbReference type="ARBA" id="ARBA00006974"/>
    </source>
</evidence>
<gene>
    <name evidence="2" type="ORF">RchiOBHm_Chr6g0268901</name>
</gene>
<name>A0A2P6PQA3_ROSCH</name>
<dbReference type="Proteomes" id="UP000238479">
    <property type="component" value="Chromosome 6"/>
</dbReference>
<dbReference type="OrthoDB" id="1145332at2759"/>
<evidence type="ECO:0000313" key="3">
    <source>
        <dbReference type="Proteomes" id="UP000238479"/>
    </source>
</evidence>